<keyword evidence="2 5" id="KW-0812">Transmembrane</keyword>
<dbReference type="AlphaFoldDB" id="A0A6N8DJG6"/>
<feature type="transmembrane region" description="Helical" evidence="5">
    <location>
        <begin position="68"/>
        <end position="87"/>
    </location>
</feature>
<evidence type="ECO:0000256" key="5">
    <source>
        <dbReference type="SAM" id="Phobius"/>
    </source>
</evidence>
<dbReference type="Proteomes" id="UP000439113">
    <property type="component" value="Unassembled WGS sequence"/>
</dbReference>
<organism evidence="6 7">
    <name type="scientific">Rhodoblastus acidophilus</name>
    <name type="common">Rhodopseudomonas acidophila</name>
    <dbReference type="NCBI Taxonomy" id="1074"/>
    <lineage>
        <taxon>Bacteria</taxon>
        <taxon>Pseudomonadati</taxon>
        <taxon>Pseudomonadota</taxon>
        <taxon>Alphaproteobacteria</taxon>
        <taxon>Hyphomicrobiales</taxon>
        <taxon>Rhodoblastaceae</taxon>
        <taxon>Rhodoblastus</taxon>
    </lineage>
</organism>
<dbReference type="EMBL" id="WNKS01000001">
    <property type="protein sequence ID" value="MTV29645.1"/>
    <property type="molecule type" value="Genomic_DNA"/>
</dbReference>
<sequence length="132" mass="14486">MNERRPYRRPMPGNWWAKPPYRAYTARELSGVAVAAYGGVLFAGLLSLSRGPESWAGFVDFLKSPASLLLHVLLLAAVIFHVITWFQTLPKTMPKMIVNGEAVPPKKITRIATIFAGAMSLALVFFVLGAAQ</sequence>
<gene>
    <name evidence="6" type="ORF">GJ654_01410</name>
</gene>
<evidence type="ECO:0000256" key="3">
    <source>
        <dbReference type="ARBA" id="ARBA00022989"/>
    </source>
</evidence>
<reference evidence="6 7" key="1">
    <citation type="submission" date="2019-11" db="EMBL/GenBank/DDBJ databases">
        <title>Whole-genome sequence of a Rhodoblastus acidophilus DSM 142.</title>
        <authorList>
            <person name="Kyndt J.A."/>
            <person name="Meyer T.E."/>
        </authorList>
    </citation>
    <scope>NUCLEOTIDE SEQUENCE [LARGE SCALE GENOMIC DNA]</scope>
    <source>
        <strain evidence="6 7">DSM 142</strain>
    </source>
</reference>
<dbReference type="InterPro" id="IPR003510">
    <property type="entry name" value="Fumarate_red_C"/>
</dbReference>
<evidence type="ECO:0000256" key="2">
    <source>
        <dbReference type="ARBA" id="ARBA00022692"/>
    </source>
</evidence>
<evidence type="ECO:0000256" key="1">
    <source>
        <dbReference type="ARBA" id="ARBA00022475"/>
    </source>
</evidence>
<name>A0A6N8DJG6_RHOAC</name>
<evidence type="ECO:0000313" key="7">
    <source>
        <dbReference type="Proteomes" id="UP000439113"/>
    </source>
</evidence>
<keyword evidence="4 5" id="KW-0472">Membrane</keyword>
<dbReference type="OrthoDB" id="8909678at2"/>
<feature type="transmembrane region" description="Helical" evidence="5">
    <location>
        <begin position="29"/>
        <end position="48"/>
    </location>
</feature>
<comment type="caution">
    <text evidence="6">The sequence shown here is derived from an EMBL/GenBank/DDBJ whole genome shotgun (WGS) entry which is preliminary data.</text>
</comment>
<proteinExistence type="predicted"/>
<evidence type="ECO:0000256" key="4">
    <source>
        <dbReference type="ARBA" id="ARBA00023136"/>
    </source>
</evidence>
<keyword evidence="1" id="KW-1003">Cell membrane</keyword>
<dbReference type="InterPro" id="IPR034804">
    <property type="entry name" value="SQR/QFR_C/D"/>
</dbReference>
<keyword evidence="3 5" id="KW-1133">Transmembrane helix</keyword>
<evidence type="ECO:0000313" key="6">
    <source>
        <dbReference type="EMBL" id="MTV29645.1"/>
    </source>
</evidence>
<dbReference type="SUPFAM" id="SSF81343">
    <property type="entry name" value="Fumarate reductase respiratory complex transmembrane subunits"/>
    <property type="match status" value="1"/>
</dbReference>
<protein>
    <submittedName>
        <fullName evidence="6">Fumarate reductase subunit C</fullName>
    </submittedName>
</protein>
<dbReference type="RefSeq" id="WP_155444303.1">
    <property type="nucleotide sequence ID" value="NZ_JAOQNR010000001.1"/>
</dbReference>
<dbReference type="Gene3D" id="1.20.1300.10">
    <property type="entry name" value="Fumarate reductase/succinate dehydrogenase, transmembrane subunit"/>
    <property type="match status" value="1"/>
</dbReference>
<dbReference type="Pfam" id="PF02300">
    <property type="entry name" value="Fumarate_red_C"/>
    <property type="match status" value="1"/>
</dbReference>
<dbReference type="GO" id="GO:0016020">
    <property type="term" value="C:membrane"/>
    <property type="evidence" value="ECO:0007669"/>
    <property type="project" value="InterPro"/>
</dbReference>
<feature type="transmembrane region" description="Helical" evidence="5">
    <location>
        <begin position="108"/>
        <end position="131"/>
    </location>
</feature>
<accession>A0A6N8DJG6</accession>